<dbReference type="Proteomes" id="UP000006062">
    <property type="component" value="Chromosome"/>
</dbReference>
<evidence type="ECO:0000256" key="2">
    <source>
        <dbReference type="ARBA" id="ARBA00022519"/>
    </source>
</evidence>
<dbReference type="KEGG" id="tvi:Thivi_2355"/>
<dbReference type="STRING" id="765911.Thivi_2355"/>
<dbReference type="Pfam" id="PF22673">
    <property type="entry name" value="MCP-like_PDC_1"/>
    <property type="match status" value="1"/>
</dbReference>
<accession>I3YBD3</accession>
<feature type="domain" description="Methyl-accepting transducer" evidence="11">
    <location>
        <begin position="462"/>
        <end position="698"/>
    </location>
</feature>
<dbReference type="HOGENOM" id="CLU_000445_107_19_6"/>
<dbReference type="PANTHER" id="PTHR32089">
    <property type="entry name" value="METHYL-ACCEPTING CHEMOTAXIS PROTEIN MCPB"/>
    <property type="match status" value="1"/>
</dbReference>
<dbReference type="AlphaFoldDB" id="I3YBD3"/>
<keyword evidence="4 10" id="KW-1133">Transmembrane helix</keyword>
<dbReference type="PROSITE" id="PS50111">
    <property type="entry name" value="CHEMOTAXIS_TRANSDUC_2"/>
    <property type="match status" value="1"/>
</dbReference>
<feature type="transmembrane region" description="Helical" evidence="10">
    <location>
        <begin position="382"/>
        <end position="406"/>
    </location>
</feature>
<dbReference type="GO" id="GO:0006935">
    <property type="term" value="P:chemotaxis"/>
    <property type="evidence" value="ECO:0007669"/>
    <property type="project" value="UniProtKB-ARBA"/>
</dbReference>
<dbReference type="PANTHER" id="PTHR32089:SF119">
    <property type="entry name" value="METHYL-ACCEPTING CHEMOTAXIS PROTEIN CTPL"/>
    <property type="match status" value="1"/>
</dbReference>
<evidence type="ECO:0000256" key="7">
    <source>
        <dbReference type="ARBA" id="ARBA00029447"/>
    </source>
</evidence>
<evidence type="ECO:0000256" key="5">
    <source>
        <dbReference type="ARBA" id="ARBA00023136"/>
    </source>
</evidence>
<dbReference type="SMART" id="SM00283">
    <property type="entry name" value="MA"/>
    <property type="match status" value="1"/>
</dbReference>
<sequence>MRTRPNDLAAPQPQELSRMNFRSLRFKIAMWSGLSLVLLGTALTLYSIGALKQQVEHQRQAALSNAKQLLLDGALTRTKEVEASIAPALQAARVLSQMLGTLPSQKEEPPARPTREPSDAEPLGTSTASVPEASTVRQFGREAIDRILQSVLRGHPDFLGVYTAWEPNAFDGRDADFIGQPGTDASGRLIPYWSRAADGKLALEPLVNYEIPGDGDYYLLPKTTGIEHVIDPYAYTVQGKEVLLTSLVVPIRINDQFQGIAGVDLALDRLQQMIDKTANALYEGAAQIAILASNGAIVAASDQPQLIGKPLSALHGDWQDELKIIQAARALVEEDEGNLLAVAPIRFGERTPPWAVQLTLPMAHVLAQADAAAADGQRAIKIMIGVAILCVALGVGLMLVVAGMIVRPIRRLNLALHDIADGEGDLTHDLDASGRDELAELARAFNAFQGKLRELIHQLADGGRQVASAADQLSATSDRSADIVNRQHSETDQVATAMNEMTATVAEVARYATDAAEATRQANQQADAGRTAVARSVDAMQMLSQQVQSATDAIARVSTDASEITTILDVIGGIARQTNLLALNAAIEAARAGEQGRGFAVVADEVRTLAGRTQDSTREIQDMIERLQSGTRSAVEVMDAGQTKARDSLEAVAEAADAIETMASSVVSIKDMNIQIASAAEEQTAVAEEIDRNLSTIVQLVEQVSTDATESSRAAQTLKQLAIEQNARVGRFKA</sequence>
<dbReference type="Pfam" id="PF00672">
    <property type="entry name" value="HAMP"/>
    <property type="match status" value="1"/>
</dbReference>
<organism evidence="14 15">
    <name type="scientific">Thiocystis violascens (strain ATCC 17096 / DSM 198 / 6111)</name>
    <name type="common">Chromatium violascens</name>
    <dbReference type="NCBI Taxonomy" id="765911"/>
    <lineage>
        <taxon>Bacteria</taxon>
        <taxon>Pseudomonadati</taxon>
        <taxon>Pseudomonadota</taxon>
        <taxon>Gammaproteobacteria</taxon>
        <taxon>Chromatiales</taxon>
        <taxon>Chromatiaceae</taxon>
        <taxon>Thiocystis</taxon>
    </lineage>
</organism>
<evidence type="ECO:0000259" key="13">
    <source>
        <dbReference type="PROSITE" id="PS50885"/>
    </source>
</evidence>
<evidence type="ECO:0000256" key="8">
    <source>
        <dbReference type="PROSITE-ProRule" id="PRU00284"/>
    </source>
</evidence>
<feature type="transmembrane region" description="Helical" evidence="10">
    <location>
        <begin position="28"/>
        <end position="49"/>
    </location>
</feature>
<dbReference type="GO" id="GO:0007165">
    <property type="term" value="P:signal transduction"/>
    <property type="evidence" value="ECO:0007669"/>
    <property type="project" value="UniProtKB-KW"/>
</dbReference>
<dbReference type="EMBL" id="CP003154">
    <property type="protein sequence ID" value="AFL74301.1"/>
    <property type="molecule type" value="Genomic_DNA"/>
</dbReference>
<evidence type="ECO:0000256" key="4">
    <source>
        <dbReference type="ARBA" id="ARBA00022989"/>
    </source>
</evidence>
<comment type="similarity">
    <text evidence="7">Belongs to the methyl-accepting chemotaxis (MCP) protein family.</text>
</comment>
<evidence type="ECO:0000259" key="12">
    <source>
        <dbReference type="PROSITE" id="PS50192"/>
    </source>
</evidence>
<evidence type="ECO:0000256" key="6">
    <source>
        <dbReference type="ARBA" id="ARBA00023224"/>
    </source>
</evidence>
<dbReference type="Gene3D" id="1.10.287.950">
    <property type="entry name" value="Methyl-accepting chemotaxis protein"/>
    <property type="match status" value="1"/>
</dbReference>
<keyword evidence="2" id="KW-0997">Cell inner membrane</keyword>
<comment type="subcellular location">
    <subcellularLocation>
        <location evidence="1">Cell inner membrane</location>
        <topology evidence="1">Multi-pass membrane protein</topology>
    </subcellularLocation>
</comment>
<feature type="domain" description="T-SNARE coiled-coil homology" evidence="12">
    <location>
        <begin position="649"/>
        <end position="711"/>
    </location>
</feature>
<evidence type="ECO:0000256" key="10">
    <source>
        <dbReference type="SAM" id="Phobius"/>
    </source>
</evidence>
<dbReference type="SMART" id="SM00304">
    <property type="entry name" value="HAMP"/>
    <property type="match status" value="1"/>
</dbReference>
<keyword evidence="3 10" id="KW-0812">Transmembrane</keyword>
<evidence type="ECO:0000256" key="9">
    <source>
        <dbReference type="SAM" id="MobiDB-lite"/>
    </source>
</evidence>
<proteinExistence type="inferred from homology"/>
<gene>
    <name evidence="14" type="ordered locus">Thivi_2355</name>
</gene>
<feature type="region of interest" description="Disordered" evidence="9">
    <location>
        <begin position="102"/>
        <end position="135"/>
    </location>
</feature>
<evidence type="ECO:0000313" key="15">
    <source>
        <dbReference type="Proteomes" id="UP000006062"/>
    </source>
</evidence>
<reference evidence="14 15" key="1">
    <citation type="submission" date="2012-06" db="EMBL/GenBank/DDBJ databases">
        <title>Complete sequence of Thiocystis violascens DSM 198.</title>
        <authorList>
            <consortium name="US DOE Joint Genome Institute"/>
            <person name="Lucas S."/>
            <person name="Han J."/>
            <person name="Lapidus A."/>
            <person name="Cheng J.-F."/>
            <person name="Goodwin L."/>
            <person name="Pitluck S."/>
            <person name="Peters L."/>
            <person name="Ovchinnikova G."/>
            <person name="Teshima H."/>
            <person name="Detter J.C."/>
            <person name="Han C."/>
            <person name="Tapia R."/>
            <person name="Land M."/>
            <person name="Hauser L."/>
            <person name="Kyrpides N."/>
            <person name="Ivanova N."/>
            <person name="Pagani I."/>
            <person name="Vogl K."/>
            <person name="Liu Z."/>
            <person name="Frigaard N.-U."/>
            <person name="Bryant D."/>
            <person name="Woyke T."/>
        </authorList>
    </citation>
    <scope>NUCLEOTIDE SEQUENCE [LARGE SCALE GENOMIC DNA]</scope>
    <source>
        <strain evidence="15">ATCC 17096 / DSM 198 / 6111</strain>
    </source>
</reference>
<feature type="compositionally biased region" description="Basic and acidic residues" evidence="9">
    <location>
        <begin position="105"/>
        <end position="118"/>
    </location>
</feature>
<evidence type="ECO:0000313" key="14">
    <source>
        <dbReference type="EMBL" id="AFL74301.1"/>
    </source>
</evidence>
<dbReference type="InterPro" id="IPR003660">
    <property type="entry name" value="HAMP_dom"/>
</dbReference>
<dbReference type="FunFam" id="1.10.287.950:FF:000001">
    <property type="entry name" value="Methyl-accepting chemotaxis sensory transducer"/>
    <property type="match status" value="1"/>
</dbReference>
<keyword evidence="15" id="KW-1185">Reference proteome</keyword>
<dbReference type="Gene3D" id="3.30.450.20">
    <property type="entry name" value="PAS domain"/>
    <property type="match status" value="2"/>
</dbReference>
<name>I3YBD3_THIV6</name>
<dbReference type="PROSITE" id="PS50885">
    <property type="entry name" value="HAMP"/>
    <property type="match status" value="1"/>
</dbReference>
<dbReference type="CDD" id="cd12913">
    <property type="entry name" value="PDC1_MCP_like"/>
    <property type="match status" value="1"/>
</dbReference>
<dbReference type="eggNOG" id="COG0840">
    <property type="taxonomic scope" value="Bacteria"/>
</dbReference>
<dbReference type="GO" id="GO:0005886">
    <property type="term" value="C:plasma membrane"/>
    <property type="evidence" value="ECO:0007669"/>
    <property type="project" value="UniProtKB-SubCell"/>
</dbReference>
<dbReference type="SUPFAM" id="SSF58104">
    <property type="entry name" value="Methyl-accepting chemotaxis protein (MCP) signaling domain"/>
    <property type="match status" value="1"/>
</dbReference>
<feature type="domain" description="HAMP" evidence="13">
    <location>
        <begin position="403"/>
        <end position="457"/>
    </location>
</feature>
<keyword evidence="5 10" id="KW-0472">Membrane</keyword>
<evidence type="ECO:0000259" key="11">
    <source>
        <dbReference type="PROSITE" id="PS50111"/>
    </source>
</evidence>
<protein>
    <submittedName>
        <fullName evidence="14">Methyl-accepting chemotaxis protein</fullName>
    </submittedName>
</protein>
<dbReference type="PROSITE" id="PS50192">
    <property type="entry name" value="T_SNARE"/>
    <property type="match status" value="1"/>
</dbReference>
<keyword evidence="6 8" id="KW-0807">Transducer</keyword>
<keyword evidence="2" id="KW-1003">Cell membrane</keyword>
<evidence type="ECO:0000256" key="3">
    <source>
        <dbReference type="ARBA" id="ARBA00022692"/>
    </source>
</evidence>
<dbReference type="CDD" id="cd11386">
    <property type="entry name" value="MCP_signal"/>
    <property type="match status" value="1"/>
</dbReference>
<dbReference type="InterPro" id="IPR004089">
    <property type="entry name" value="MCPsignal_dom"/>
</dbReference>
<evidence type="ECO:0000256" key="1">
    <source>
        <dbReference type="ARBA" id="ARBA00004429"/>
    </source>
</evidence>
<dbReference type="InterPro" id="IPR000727">
    <property type="entry name" value="T_SNARE_dom"/>
</dbReference>
<dbReference type="CDD" id="cd06225">
    <property type="entry name" value="HAMP"/>
    <property type="match status" value="1"/>
</dbReference>
<dbReference type="Pfam" id="PF00015">
    <property type="entry name" value="MCPsignal"/>
    <property type="match status" value="1"/>
</dbReference>